<dbReference type="InParanoid" id="H3GU39"/>
<sequence>MKRKELLAACEELIKSFDPAKTTVDAHATEELRGFSSASDQRFLQQVLYGSYRYRDLLRPMLALFLDSHSSQVSRTDYTKFLIMGYLAIFRLEELGAAAFSGLALALQPTSMHIFLSYIFDPEELRGTLHAQWTRVLDAEFVETQIIDKMLSFKPAIDKLLSQLHAKAFGRAASTRENQTGSTSSSSLTDSDGNTNTSKPPTVPVAPNITQPKPRRALEPIRIPREVKANPVPASLNRLSLADLQTQQETRKQRIKAEVASKYDSADEFQFATATRTSNLEALREEVERERESALQFDFKAKPVPHSSTSAATAANTTEVKLTTAAILREDALHKRKKDREAALIRAYESELRDPLEFYRWQANMQQQDEANSRREVETRRLEMMQAQYDAVEAARQAKLENREVALEMKERAKSRAAEREQEESDLIDKYRQLTEDVKRVRDTAPREAEAQVREENARQRDALQEFLAAERERKAQQDAKEQAAREDLIRQIRALDCVHREYVAVFDPTETAQLGLLQEMSLAELRERLRVRHEEQKRWEESRREAILTDKQEKSADLLEKATSAARRRRATASANATARSKKKALAAAREMEEQALRRKNNLELAEKLQRQREERKQQAEKLRLEAEELATRRRFLGAAKSMLEENHFDQLKCGFERGAKTRQVTNQVESITMENVRAQEKRMNSEVRERQRLAKQEEEQARAQIYSRAKEDARRRNREEDETLRAMVRHEQQRFGHARETLQARNVYATKQSQSKIAEARNVSASRSKPHPKVASRSPSRNQEQELPVGAAT</sequence>
<evidence type="ECO:0000313" key="3">
    <source>
        <dbReference type="EnsemblProtists" id="Phyra80712"/>
    </source>
</evidence>
<feature type="compositionally biased region" description="Basic and acidic residues" evidence="2">
    <location>
        <begin position="710"/>
        <end position="721"/>
    </location>
</feature>
<dbReference type="InterPro" id="IPR039341">
    <property type="entry name" value="CFAP99"/>
</dbReference>
<feature type="compositionally biased region" description="Basic and acidic residues" evidence="2">
    <location>
        <begin position="730"/>
        <end position="744"/>
    </location>
</feature>
<keyword evidence="1" id="KW-0175">Coiled coil</keyword>
<protein>
    <submittedName>
        <fullName evidence="3">Uncharacterized protein</fullName>
    </submittedName>
</protein>
<dbReference type="eggNOG" id="ENOG502QTX0">
    <property type="taxonomic scope" value="Eukaryota"/>
</dbReference>
<evidence type="ECO:0000256" key="2">
    <source>
        <dbReference type="SAM" id="MobiDB-lite"/>
    </source>
</evidence>
<feature type="region of interest" description="Disordered" evidence="2">
    <location>
        <begin position="681"/>
        <end position="795"/>
    </location>
</feature>
<proteinExistence type="predicted"/>
<feature type="coiled-coil region" evidence="1">
    <location>
        <begin position="587"/>
        <end position="634"/>
    </location>
</feature>
<keyword evidence="4" id="KW-1185">Reference proteome</keyword>
<organism evidence="3 4">
    <name type="scientific">Phytophthora ramorum</name>
    <name type="common">Sudden oak death agent</name>
    <dbReference type="NCBI Taxonomy" id="164328"/>
    <lineage>
        <taxon>Eukaryota</taxon>
        <taxon>Sar</taxon>
        <taxon>Stramenopiles</taxon>
        <taxon>Oomycota</taxon>
        <taxon>Peronosporomycetes</taxon>
        <taxon>Peronosporales</taxon>
        <taxon>Peronosporaceae</taxon>
        <taxon>Phytophthora</taxon>
    </lineage>
</organism>
<evidence type="ECO:0000313" key="4">
    <source>
        <dbReference type="Proteomes" id="UP000005238"/>
    </source>
</evidence>
<dbReference type="EnsemblProtists" id="Phyra80712">
    <property type="protein sequence ID" value="Phyra80712"/>
    <property type="gene ID" value="Phyra80712"/>
</dbReference>
<reference evidence="4" key="1">
    <citation type="journal article" date="2006" name="Science">
        <title>Phytophthora genome sequences uncover evolutionary origins and mechanisms of pathogenesis.</title>
        <authorList>
            <person name="Tyler B.M."/>
            <person name="Tripathy S."/>
            <person name="Zhang X."/>
            <person name="Dehal P."/>
            <person name="Jiang R.H."/>
            <person name="Aerts A."/>
            <person name="Arredondo F.D."/>
            <person name="Baxter L."/>
            <person name="Bensasson D."/>
            <person name="Beynon J.L."/>
            <person name="Chapman J."/>
            <person name="Damasceno C.M."/>
            <person name="Dorrance A.E."/>
            <person name="Dou D."/>
            <person name="Dickerman A.W."/>
            <person name="Dubchak I.L."/>
            <person name="Garbelotto M."/>
            <person name="Gijzen M."/>
            <person name="Gordon S.G."/>
            <person name="Govers F."/>
            <person name="Grunwald N.J."/>
            <person name="Huang W."/>
            <person name="Ivors K.L."/>
            <person name="Jones R.W."/>
            <person name="Kamoun S."/>
            <person name="Krampis K."/>
            <person name="Lamour K.H."/>
            <person name="Lee M.K."/>
            <person name="McDonald W.H."/>
            <person name="Medina M."/>
            <person name="Meijer H.J."/>
            <person name="Nordberg E.K."/>
            <person name="Maclean D.J."/>
            <person name="Ospina-Giraldo M.D."/>
            <person name="Morris P.F."/>
            <person name="Phuntumart V."/>
            <person name="Putnam N.H."/>
            <person name="Rash S."/>
            <person name="Rose J.K."/>
            <person name="Sakihama Y."/>
            <person name="Salamov A.A."/>
            <person name="Savidor A."/>
            <person name="Scheuring C.F."/>
            <person name="Smith B.M."/>
            <person name="Sobral B.W."/>
            <person name="Terry A."/>
            <person name="Torto-Alalibo T.A."/>
            <person name="Win J."/>
            <person name="Xu Z."/>
            <person name="Zhang H."/>
            <person name="Grigoriev I.V."/>
            <person name="Rokhsar D.S."/>
            <person name="Boore J.L."/>
        </authorList>
    </citation>
    <scope>NUCLEOTIDE SEQUENCE [LARGE SCALE GENOMIC DNA]</scope>
    <source>
        <strain evidence="4">Pr102</strain>
    </source>
</reference>
<dbReference type="HOGENOM" id="CLU_013681_0_0_1"/>
<feature type="compositionally biased region" description="Basic and acidic residues" evidence="2">
    <location>
        <begin position="681"/>
        <end position="703"/>
    </location>
</feature>
<dbReference type="EMBL" id="DS566048">
    <property type="status" value="NOT_ANNOTATED_CDS"/>
    <property type="molecule type" value="Genomic_DNA"/>
</dbReference>
<accession>H3GU39</accession>
<feature type="region of interest" description="Disordered" evidence="2">
    <location>
        <begin position="172"/>
        <end position="226"/>
    </location>
</feature>
<dbReference type="PANTHER" id="PTHR34649">
    <property type="entry name" value="CILIA- AND FLAGELLA-ASSOCIATED PROTEIN 99"/>
    <property type="match status" value="1"/>
</dbReference>
<evidence type="ECO:0000256" key="1">
    <source>
        <dbReference type="SAM" id="Coils"/>
    </source>
</evidence>
<reference evidence="3" key="2">
    <citation type="submission" date="2015-06" db="UniProtKB">
        <authorList>
            <consortium name="EnsemblProtists"/>
        </authorList>
    </citation>
    <scope>IDENTIFICATION</scope>
    <source>
        <strain evidence="3">Pr102</strain>
    </source>
</reference>
<feature type="compositionally biased region" description="Low complexity" evidence="2">
    <location>
        <begin position="180"/>
        <end position="198"/>
    </location>
</feature>
<dbReference type="OMA" id="VQDGRYC"/>
<feature type="compositionally biased region" description="Basic and acidic residues" evidence="2">
    <location>
        <begin position="216"/>
        <end position="226"/>
    </location>
</feature>
<dbReference type="STRING" id="164328.H3GU39"/>
<name>H3GU39_PHYRM</name>
<dbReference type="AlphaFoldDB" id="H3GU39"/>
<dbReference type="VEuPathDB" id="FungiDB:KRP22_11645"/>
<dbReference type="Proteomes" id="UP000005238">
    <property type="component" value="Unassembled WGS sequence"/>
</dbReference>
<dbReference type="VEuPathDB" id="FungiDB:KRP23_11119"/>
<dbReference type="PANTHER" id="PTHR34649:SF1">
    <property type="entry name" value="CILIA- AND FLAGELLA-ASSOCIATED PROTEIN 99"/>
    <property type="match status" value="1"/>
</dbReference>